<dbReference type="InterPro" id="IPR027417">
    <property type="entry name" value="P-loop_NTPase"/>
</dbReference>
<evidence type="ECO:0000313" key="2">
    <source>
        <dbReference type="EMBL" id="CQR49116.1"/>
    </source>
</evidence>
<dbReference type="Gene3D" id="3.40.50.300">
    <property type="entry name" value="P-loop containing nucleotide triphosphate hydrolases"/>
    <property type="match status" value="1"/>
</dbReference>
<reference evidence="3" key="1">
    <citation type="submission" date="2015-03" db="EMBL/GenBank/DDBJ databases">
        <authorList>
            <person name="Urmite Genomes"/>
        </authorList>
    </citation>
    <scope>NUCLEOTIDE SEQUENCE [LARGE SCALE GENOMIC DNA]</scope>
    <source>
        <strain evidence="3">Arc-Hr</strain>
    </source>
</reference>
<sequence length="221" mass="24135">MVFRPENASPATRSPEVSLPDTGSVLIAGPTMTRKRRLMLSMLAPGERDDAGTVVVTTKKPAPSIAQELSYISGSPPEQFEVIDTTSVADLLGDRSDAGNLRYVSSPGDLTGIGIHLTQSLREHHEANRSARVGLHVLSTLVMYTDLKRLFQFLHVITGRISAAGFTGVFTLDTGFVDERELALLKQPFDGFVETRDTDGDPEFRVRGLDDGPRSWTPVRI</sequence>
<feature type="region of interest" description="Disordered" evidence="1">
    <location>
        <begin position="1"/>
        <end position="23"/>
    </location>
</feature>
<dbReference type="InterPro" id="IPR055927">
    <property type="entry name" value="DUF7504"/>
</dbReference>
<dbReference type="OrthoDB" id="109251at2157"/>
<gene>
    <name evidence="2" type="ORF">BN996_00572</name>
</gene>
<evidence type="ECO:0008006" key="4">
    <source>
        <dbReference type="Google" id="ProtNLM"/>
    </source>
</evidence>
<protein>
    <recommendedName>
        <fullName evidence="4">KaiC</fullName>
    </recommendedName>
</protein>
<dbReference type="Proteomes" id="UP000198902">
    <property type="component" value="Unassembled WGS sequence"/>
</dbReference>
<dbReference type="Pfam" id="PF24336">
    <property type="entry name" value="DUF7504"/>
    <property type="match status" value="1"/>
</dbReference>
<proteinExistence type="predicted"/>
<dbReference type="RefSeq" id="WP_089777071.1">
    <property type="nucleotide sequence ID" value="NZ_CABLRR010000001.1"/>
</dbReference>
<keyword evidence="3" id="KW-1185">Reference proteome</keyword>
<name>A0A0D6JMI9_9EURY</name>
<evidence type="ECO:0000313" key="3">
    <source>
        <dbReference type="Proteomes" id="UP000198902"/>
    </source>
</evidence>
<accession>A0A0D6JMI9</accession>
<dbReference type="AlphaFoldDB" id="A0A0D6JMI9"/>
<evidence type="ECO:0000256" key="1">
    <source>
        <dbReference type="SAM" id="MobiDB-lite"/>
    </source>
</evidence>
<dbReference type="EMBL" id="CSTE01000001">
    <property type="protein sequence ID" value="CQR49116.1"/>
    <property type="molecule type" value="Genomic_DNA"/>
</dbReference>
<organism evidence="2 3">
    <name type="scientific">Haloferax massiliensis</name>
    <dbReference type="NCBI Taxonomy" id="1476858"/>
    <lineage>
        <taxon>Archaea</taxon>
        <taxon>Methanobacteriati</taxon>
        <taxon>Methanobacteriota</taxon>
        <taxon>Stenosarchaea group</taxon>
        <taxon>Halobacteria</taxon>
        <taxon>Halobacteriales</taxon>
        <taxon>Haloferacaceae</taxon>
        <taxon>Haloferax</taxon>
    </lineage>
</organism>